<dbReference type="OrthoDB" id="9804372at2"/>
<name>A0A5C4N4H6_9RHOB</name>
<evidence type="ECO:0000256" key="10">
    <source>
        <dbReference type="PROSITE-ProRule" id="PRU10072"/>
    </source>
</evidence>
<feature type="active site" description="Proton acceptor" evidence="9 10">
    <location>
        <position position="76"/>
    </location>
</feature>
<dbReference type="InterPro" id="IPR018085">
    <property type="entry name" value="Ura-DNA_Glyclase_AS"/>
</dbReference>
<evidence type="ECO:0000256" key="11">
    <source>
        <dbReference type="RuleBase" id="RU003780"/>
    </source>
</evidence>
<dbReference type="Pfam" id="PF03167">
    <property type="entry name" value="UDG"/>
    <property type="match status" value="1"/>
</dbReference>
<evidence type="ECO:0000256" key="4">
    <source>
        <dbReference type="ARBA" id="ARBA00012030"/>
    </source>
</evidence>
<protein>
    <recommendedName>
        <fullName evidence="5 9">Uracil-DNA glycosylase</fullName>
        <shortName evidence="9">UDG</shortName>
        <ecNumber evidence="4 9">3.2.2.27</ecNumber>
    </recommendedName>
</protein>
<dbReference type="NCBIfam" id="NF003588">
    <property type="entry name" value="PRK05254.1-1"/>
    <property type="match status" value="1"/>
</dbReference>
<evidence type="ECO:0000256" key="7">
    <source>
        <dbReference type="ARBA" id="ARBA00022801"/>
    </source>
</evidence>
<evidence type="ECO:0000256" key="3">
    <source>
        <dbReference type="ARBA" id="ARBA00008184"/>
    </source>
</evidence>
<dbReference type="GO" id="GO:0005737">
    <property type="term" value="C:cytoplasm"/>
    <property type="evidence" value="ECO:0007669"/>
    <property type="project" value="UniProtKB-SubCell"/>
</dbReference>
<dbReference type="SMART" id="SM00986">
    <property type="entry name" value="UDG"/>
    <property type="match status" value="1"/>
</dbReference>
<dbReference type="SUPFAM" id="SSF52141">
    <property type="entry name" value="Uracil-DNA glycosylase-like"/>
    <property type="match status" value="1"/>
</dbReference>
<dbReference type="AlphaFoldDB" id="A0A5C4N4H6"/>
<sequence length="233" mass="24947">MASQPDLFAPATSAVEGQSPVPQAWEDLPFFADDWPRISDALSRETRPVLPAHERRFYALSLCPPEAVKVVILGQDPYPTPGHAMGLAFSVNPDVRPLPKSLANIFRELKDDTGDSLPNGDLSGWARQGVLLLNTHLSVPAGVIGGHAKLGWERLTGQVLARVSGRPTAFVLWGKPAQGMARHIQPDGHLILESAHPSPLSASRGFFGSRPFGQVNAWLAAHGASPIDWGAPA</sequence>
<comment type="catalytic activity">
    <reaction evidence="1 9 11">
        <text>Hydrolyzes single-stranded DNA or mismatched double-stranded DNA and polynucleotides, releasing free uracil.</text>
        <dbReference type="EC" id="3.2.2.27"/>
    </reaction>
</comment>
<evidence type="ECO:0000256" key="1">
    <source>
        <dbReference type="ARBA" id="ARBA00001400"/>
    </source>
</evidence>
<dbReference type="SMART" id="SM00987">
    <property type="entry name" value="UreE_C"/>
    <property type="match status" value="1"/>
</dbReference>
<dbReference type="RefSeq" id="WP_139074684.1">
    <property type="nucleotide sequence ID" value="NZ_VDFU01000001.1"/>
</dbReference>
<dbReference type="PANTHER" id="PTHR11264">
    <property type="entry name" value="URACIL-DNA GLYCOSYLASE"/>
    <property type="match status" value="1"/>
</dbReference>
<evidence type="ECO:0000256" key="5">
    <source>
        <dbReference type="ARBA" id="ARBA00018429"/>
    </source>
</evidence>
<dbReference type="HAMAP" id="MF_00148">
    <property type="entry name" value="UDG"/>
    <property type="match status" value="1"/>
</dbReference>
<keyword evidence="14" id="KW-1185">Reference proteome</keyword>
<dbReference type="CDD" id="cd10027">
    <property type="entry name" value="UDG-F1-like"/>
    <property type="match status" value="1"/>
</dbReference>
<evidence type="ECO:0000256" key="8">
    <source>
        <dbReference type="ARBA" id="ARBA00023204"/>
    </source>
</evidence>
<dbReference type="PROSITE" id="PS00130">
    <property type="entry name" value="U_DNA_GLYCOSYLASE"/>
    <property type="match status" value="1"/>
</dbReference>
<keyword evidence="9" id="KW-0963">Cytoplasm</keyword>
<comment type="similarity">
    <text evidence="3 9 11">Belongs to the uracil-DNA glycosylase (UDG) superfamily. UNG family.</text>
</comment>
<dbReference type="InterPro" id="IPR036895">
    <property type="entry name" value="Uracil-DNA_glycosylase-like_sf"/>
</dbReference>
<keyword evidence="13" id="KW-0326">Glycosidase</keyword>
<accession>A0A5C4N4H6</accession>
<comment type="function">
    <text evidence="2 9 11">Excises uracil residues from the DNA which can arise as a result of misincorporation of dUMP residues by DNA polymerase or due to deamination of cytosine.</text>
</comment>
<organism evidence="13 14">
    <name type="scientific">Rubellimicrobium rubrum</name>
    <dbReference type="NCBI Taxonomy" id="2585369"/>
    <lineage>
        <taxon>Bacteria</taxon>
        <taxon>Pseudomonadati</taxon>
        <taxon>Pseudomonadota</taxon>
        <taxon>Alphaproteobacteria</taxon>
        <taxon>Rhodobacterales</taxon>
        <taxon>Roseobacteraceae</taxon>
        <taxon>Rubellimicrobium</taxon>
    </lineage>
</organism>
<dbReference type="PANTHER" id="PTHR11264:SF0">
    <property type="entry name" value="URACIL-DNA GLYCOSYLASE"/>
    <property type="match status" value="1"/>
</dbReference>
<dbReference type="InterPro" id="IPR002043">
    <property type="entry name" value="UDG_fam1"/>
</dbReference>
<comment type="caution">
    <text evidence="13">The sequence shown here is derived from an EMBL/GenBank/DDBJ whole genome shotgun (WGS) entry which is preliminary data.</text>
</comment>
<dbReference type="NCBIfam" id="NF003592">
    <property type="entry name" value="PRK05254.1-5"/>
    <property type="match status" value="1"/>
</dbReference>
<dbReference type="Proteomes" id="UP000305887">
    <property type="component" value="Unassembled WGS sequence"/>
</dbReference>
<evidence type="ECO:0000256" key="6">
    <source>
        <dbReference type="ARBA" id="ARBA00022763"/>
    </source>
</evidence>
<dbReference type="EC" id="3.2.2.27" evidence="4 9"/>
<keyword evidence="8 9" id="KW-0234">DNA repair</keyword>
<dbReference type="GO" id="GO:0004844">
    <property type="term" value="F:uracil DNA N-glycosylase activity"/>
    <property type="evidence" value="ECO:0007669"/>
    <property type="project" value="UniProtKB-UniRule"/>
</dbReference>
<dbReference type="NCBIfam" id="TIGR00628">
    <property type="entry name" value="ung"/>
    <property type="match status" value="1"/>
</dbReference>
<dbReference type="EMBL" id="VDFU01000001">
    <property type="protein sequence ID" value="TNC52865.1"/>
    <property type="molecule type" value="Genomic_DNA"/>
</dbReference>
<evidence type="ECO:0000313" key="14">
    <source>
        <dbReference type="Proteomes" id="UP000305887"/>
    </source>
</evidence>
<dbReference type="GO" id="GO:0097510">
    <property type="term" value="P:base-excision repair, AP site formation via deaminated base removal"/>
    <property type="evidence" value="ECO:0007669"/>
    <property type="project" value="TreeGrafter"/>
</dbReference>
<keyword evidence="7 9" id="KW-0378">Hydrolase</keyword>
<evidence type="ECO:0000259" key="12">
    <source>
        <dbReference type="SMART" id="SM00986"/>
    </source>
</evidence>
<evidence type="ECO:0000256" key="2">
    <source>
        <dbReference type="ARBA" id="ARBA00002631"/>
    </source>
</evidence>
<proteinExistence type="inferred from homology"/>
<dbReference type="InterPro" id="IPR005122">
    <property type="entry name" value="Uracil-DNA_glycosylase-like"/>
</dbReference>
<evidence type="ECO:0000256" key="9">
    <source>
        <dbReference type="HAMAP-Rule" id="MF_00148"/>
    </source>
</evidence>
<gene>
    <name evidence="9" type="primary">ung</name>
    <name evidence="13" type="ORF">FHG66_00790</name>
</gene>
<evidence type="ECO:0000313" key="13">
    <source>
        <dbReference type="EMBL" id="TNC52865.1"/>
    </source>
</evidence>
<feature type="domain" description="Uracil-DNA glycosylase-like" evidence="12">
    <location>
        <begin position="61"/>
        <end position="219"/>
    </location>
</feature>
<keyword evidence="6 9" id="KW-0227">DNA damage</keyword>
<reference evidence="13 14" key="1">
    <citation type="submission" date="2019-06" db="EMBL/GenBank/DDBJ databases">
        <title>YIM 131921 draft genome.</title>
        <authorList>
            <person name="Jiang L."/>
        </authorList>
    </citation>
    <scope>NUCLEOTIDE SEQUENCE [LARGE SCALE GENOMIC DNA]</scope>
    <source>
        <strain evidence="13 14">YIM 131921</strain>
    </source>
</reference>
<comment type="subcellular location">
    <subcellularLocation>
        <location evidence="9">Cytoplasm</location>
    </subcellularLocation>
</comment>
<dbReference type="Gene3D" id="3.40.470.10">
    <property type="entry name" value="Uracil-DNA glycosylase-like domain"/>
    <property type="match status" value="1"/>
</dbReference>